<dbReference type="AlphaFoldDB" id="A0A6V8LED4"/>
<keyword evidence="3" id="KW-1185">Reference proteome</keyword>
<feature type="region of interest" description="Disordered" evidence="1">
    <location>
        <begin position="261"/>
        <end position="280"/>
    </location>
</feature>
<evidence type="ECO:0008006" key="4">
    <source>
        <dbReference type="Google" id="ProtNLM"/>
    </source>
</evidence>
<gene>
    <name evidence="2" type="ORF">Prum_068130</name>
</gene>
<dbReference type="PIRSF" id="PIRSF017393">
    <property type="entry name" value="MTase_SAV2177"/>
    <property type="match status" value="1"/>
</dbReference>
<dbReference type="CDD" id="cd02440">
    <property type="entry name" value="AdoMet_MTases"/>
    <property type="match status" value="1"/>
</dbReference>
<reference evidence="2 3" key="1">
    <citation type="submission" date="2020-03" db="EMBL/GenBank/DDBJ databases">
        <title>Whole genome shotgun sequence of Phytohabitans rumicis NBRC 108638.</title>
        <authorList>
            <person name="Komaki H."/>
            <person name="Tamura T."/>
        </authorList>
    </citation>
    <scope>NUCLEOTIDE SEQUENCE [LARGE SCALE GENOMIC DNA]</scope>
    <source>
        <strain evidence="2 3">NBRC 108638</strain>
    </source>
</reference>
<evidence type="ECO:0000313" key="2">
    <source>
        <dbReference type="EMBL" id="GFJ93171.1"/>
    </source>
</evidence>
<dbReference type="EMBL" id="BLPG01000001">
    <property type="protein sequence ID" value="GFJ93171.1"/>
    <property type="molecule type" value="Genomic_DNA"/>
</dbReference>
<evidence type="ECO:0000313" key="3">
    <source>
        <dbReference type="Proteomes" id="UP000482960"/>
    </source>
</evidence>
<sequence>METSDGLLDADHQKASSARMYDFYLGGTHNFAVDRAAAELAIAQMPLIPTLCKANRAWLGRVVRFLARQGATQFLDIGSGIPTMGNVHEIAQQVAPGARVLYVDIDPVAVMHSRQMLTDNPLAAAVEGDVRRPQELIDRIESDPGLKAIIDLDRPVALILAAVLHFVPDDDEAYGAVEVLRDRLAPGSWLAISHGAVEGFGAVQAAGVQQVYEKTRTPGGLRTREGITRFFDGFDLVQPGIVWGPEWRPTPSDPHFFDHPEKSGGLAGVGRIPPPQAQTT</sequence>
<dbReference type="InterPro" id="IPR006764">
    <property type="entry name" value="SAM_dep_MeTrfase_SAV2177_type"/>
</dbReference>
<evidence type="ECO:0000256" key="1">
    <source>
        <dbReference type="SAM" id="MobiDB-lite"/>
    </source>
</evidence>
<proteinExistence type="predicted"/>
<dbReference type="Proteomes" id="UP000482960">
    <property type="component" value="Unassembled WGS sequence"/>
</dbReference>
<protein>
    <recommendedName>
        <fullName evidence="4">S-adenosyl methyltransferase</fullName>
    </recommendedName>
</protein>
<dbReference type="Pfam" id="PF04672">
    <property type="entry name" value="Methyltransf_19"/>
    <property type="match status" value="1"/>
</dbReference>
<dbReference type="RefSeq" id="WP_173079862.1">
    <property type="nucleotide sequence ID" value="NZ_BLPG01000001.1"/>
</dbReference>
<comment type="caution">
    <text evidence="2">The sequence shown here is derived from an EMBL/GenBank/DDBJ whole genome shotgun (WGS) entry which is preliminary data.</text>
</comment>
<organism evidence="2 3">
    <name type="scientific">Phytohabitans rumicis</name>
    <dbReference type="NCBI Taxonomy" id="1076125"/>
    <lineage>
        <taxon>Bacteria</taxon>
        <taxon>Bacillati</taxon>
        <taxon>Actinomycetota</taxon>
        <taxon>Actinomycetes</taxon>
        <taxon>Micromonosporales</taxon>
        <taxon>Micromonosporaceae</taxon>
    </lineage>
</organism>
<dbReference type="InterPro" id="IPR029063">
    <property type="entry name" value="SAM-dependent_MTases_sf"/>
</dbReference>
<accession>A0A6V8LED4</accession>
<name>A0A6V8LED4_9ACTN</name>
<reference evidence="2 3" key="2">
    <citation type="submission" date="2020-03" db="EMBL/GenBank/DDBJ databases">
        <authorList>
            <person name="Ichikawa N."/>
            <person name="Kimura A."/>
            <person name="Kitahashi Y."/>
            <person name="Uohara A."/>
        </authorList>
    </citation>
    <scope>NUCLEOTIDE SEQUENCE [LARGE SCALE GENOMIC DNA]</scope>
    <source>
        <strain evidence="2 3">NBRC 108638</strain>
    </source>
</reference>
<dbReference type="SUPFAM" id="SSF53335">
    <property type="entry name" value="S-adenosyl-L-methionine-dependent methyltransferases"/>
    <property type="match status" value="1"/>
</dbReference>
<dbReference type="Gene3D" id="3.40.50.150">
    <property type="entry name" value="Vaccinia Virus protein VP39"/>
    <property type="match status" value="1"/>
</dbReference>